<dbReference type="SUPFAM" id="SSF55729">
    <property type="entry name" value="Acyl-CoA N-acyltransferases (Nat)"/>
    <property type="match status" value="1"/>
</dbReference>
<keyword evidence="1 4" id="KW-0808">Transferase</keyword>
<dbReference type="GO" id="GO:0016747">
    <property type="term" value="F:acyltransferase activity, transferring groups other than amino-acyl groups"/>
    <property type="evidence" value="ECO:0007669"/>
    <property type="project" value="InterPro"/>
</dbReference>
<keyword evidence="2" id="KW-0012">Acyltransferase</keyword>
<evidence type="ECO:0000313" key="4">
    <source>
        <dbReference type="EMBL" id="QKE91961.1"/>
    </source>
</evidence>
<dbReference type="RefSeq" id="WP_171833643.1">
    <property type="nucleotide sequence ID" value="NZ_CP053708.1"/>
</dbReference>
<evidence type="ECO:0000256" key="1">
    <source>
        <dbReference type="ARBA" id="ARBA00022679"/>
    </source>
</evidence>
<dbReference type="PANTHER" id="PTHR43877:SF1">
    <property type="entry name" value="ACETYLTRANSFERASE"/>
    <property type="match status" value="1"/>
</dbReference>
<dbReference type="InterPro" id="IPR050832">
    <property type="entry name" value="Bact_Acetyltransf"/>
</dbReference>
<protein>
    <submittedName>
        <fullName evidence="4">GNAT family N-acetyltransferase</fullName>
    </submittedName>
</protein>
<dbReference type="Gene3D" id="3.40.630.30">
    <property type="match status" value="1"/>
</dbReference>
<dbReference type="AlphaFoldDB" id="A0A6M8HUW2"/>
<dbReference type="KEGG" id="lck:HN018_19710"/>
<dbReference type="EMBL" id="CP053708">
    <property type="protein sequence ID" value="QKE91961.1"/>
    <property type="molecule type" value="Genomic_DNA"/>
</dbReference>
<dbReference type="InterPro" id="IPR016181">
    <property type="entry name" value="Acyl_CoA_acyltransferase"/>
</dbReference>
<dbReference type="Proteomes" id="UP000500767">
    <property type="component" value="Chromosome"/>
</dbReference>
<feature type="domain" description="N-acetyltransferase" evidence="3">
    <location>
        <begin position="7"/>
        <end position="152"/>
    </location>
</feature>
<dbReference type="PANTHER" id="PTHR43877">
    <property type="entry name" value="AMINOALKYLPHOSPHONATE N-ACETYLTRANSFERASE-RELATED-RELATED"/>
    <property type="match status" value="1"/>
</dbReference>
<gene>
    <name evidence="4" type="ORF">HN018_19710</name>
</gene>
<dbReference type="CDD" id="cd04301">
    <property type="entry name" value="NAT_SF"/>
    <property type="match status" value="1"/>
</dbReference>
<reference evidence="4 5" key="1">
    <citation type="journal article" date="2014" name="World J. Microbiol. Biotechnol.">
        <title>Biodiversity and physiological characteristics of Antarctic and Arctic lichens-associated bacteria.</title>
        <authorList>
            <person name="Lee Y.M."/>
            <person name="Kim E.H."/>
            <person name="Lee H.K."/>
            <person name="Hong S.G."/>
        </authorList>
    </citation>
    <scope>NUCLEOTIDE SEQUENCE [LARGE SCALE GENOMIC DNA]</scope>
    <source>
        <strain evidence="4 5">PAMC 26569</strain>
    </source>
</reference>
<evidence type="ECO:0000259" key="3">
    <source>
        <dbReference type="PROSITE" id="PS51186"/>
    </source>
</evidence>
<proteinExistence type="predicted"/>
<dbReference type="Pfam" id="PF00583">
    <property type="entry name" value="Acetyltransf_1"/>
    <property type="match status" value="1"/>
</dbReference>
<evidence type="ECO:0000313" key="5">
    <source>
        <dbReference type="Proteomes" id="UP000500767"/>
    </source>
</evidence>
<dbReference type="PROSITE" id="PS51186">
    <property type="entry name" value="GNAT"/>
    <property type="match status" value="1"/>
</dbReference>
<accession>A0A6M8HUW2</accession>
<sequence length="152" mass="16114">MTSRYGLEIRAATAGDAAGLSDLLGSNGHAIAPRILADRLDTIRQDQGAVLIALEWGPPSGVVVLHWYRTLEAPQPIAQVTMLLVGVDERRRGVGRLLIKAGSQAARIAGCGALELLVPPEQTGLAAFCMATGFAEAGNRFSRPLRKSLKTE</sequence>
<organism evidence="4 5">
    <name type="scientific">Lichenicola cladoniae</name>
    <dbReference type="NCBI Taxonomy" id="1484109"/>
    <lineage>
        <taxon>Bacteria</taxon>
        <taxon>Pseudomonadati</taxon>
        <taxon>Pseudomonadota</taxon>
        <taxon>Alphaproteobacteria</taxon>
        <taxon>Acetobacterales</taxon>
        <taxon>Acetobacteraceae</taxon>
        <taxon>Lichenicola</taxon>
    </lineage>
</organism>
<evidence type="ECO:0000256" key="2">
    <source>
        <dbReference type="ARBA" id="ARBA00023315"/>
    </source>
</evidence>
<name>A0A6M8HUW2_9PROT</name>
<dbReference type="InterPro" id="IPR000182">
    <property type="entry name" value="GNAT_dom"/>
</dbReference>
<keyword evidence="5" id="KW-1185">Reference proteome</keyword>